<dbReference type="RefSeq" id="WP_144988006.1">
    <property type="nucleotide sequence ID" value="NZ_VNJK01000001.1"/>
</dbReference>
<feature type="chain" id="PRO_5039563785" evidence="2">
    <location>
        <begin position="27"/>
        <end position="277"/>
    </location>
</feature>
<dbReference type="Proteomes" id="UP000318102">
    <property type="component" value="Unassembled WGS sequence"/>
</dbReference>
<dbReference type="SUPFAM" id="SSF55383">
    <property type="entry name" value="Copper amine oxidase, domain N"/>
    <property type="match status" value="1"/>
</dbReference>
<organism evidence="4 5">
    <name type="scientific">Paenibacillus agilis</name>
    <dbReference type="NCBI Taxonomy" id="3020863"/>
    <lineage>
        <taxon>Bacteria</taxon>
        <taxon>Bacillati</taxon>
        <taxon>Bacillota</taxon>
        <taxon>Bacilli</taxon>
        <taxon>Bacillales</taxon>
        <taxon>Paenibacillaceae</taxon>
        <taxon>Paenibacillus</taxon>
    </lineage>
</organism>
<dbReference type="EMBL" id="VNJK01000001">
    <property type="protein sequence ID" value="TVX92492.1"/>
    <property type="molecule type" value="Genomic_DNA"/>
</dbReference>
<evidence type="ECO:0000256" key="2">
    <source>
        <dbReference type="SAM" id="SignalP"/>
    </source>
</evidence>
<dbReference type="Gene3D" id="3.30.457.10">
    <property type="entry name" value="Copper amine oxidase-like, N-terminal domain"/>
    <property type="match status" value="1"/>
</dbReference>
<dbReference type="InterPro" id="IPR036582">
    <property type="entry name" value="Mao_N_sf"/>
</dbReference>
<feature type="compositionally biased region" description="Low complexity" evidence="1">
    <location>
        <begin position="98"/>
        <end position="111"/>
    </location>
</feature>
<comment type="caution">
    <text evidence="4">The sequence shown here is derived from an EMBL/GenBank/DDBJ whole genome shotgun (WGS) entry which is preliminary data.</text>
</comment>
<protein>
    <submittedName>
        <fullName evidence="4">Copper amine oxidase N-terminal domain-containing protein</fullName>
    </submittedName>
</protein>
<feature type="region of interest" description="Disordered" evidence="1">
    <location>
        <begin position="98"/>
        <end position="121"/>
    </location>
</feature>
<keyword evidence="5" id="KW-1185">Reference proteome</keyword>
<dbReference type="AlphaFoldDB" id="A0A559IXX7"/>
<dbReference type="InterPro" id="IPR012854">
    <property type="entry name" value="Cu_amine_oxidase-like_N"/>
</dbReference>
<gene>
    <name evidence="4" type="ORF">FPZ44_05135</name>
</gene>
<keyword evidence="2" id="KW-0732">Signal</keyword>
<evidence type="ECO:0000313" key="5">
    <source>
        <dbReference type="Proteomes" id="UP000318102"/>
    </source>
</evidence>
<feature type="domain" description="Copper amine oxidase-like N-terminal" evidence="3">
    <location>
        <begin position="62"/>
        <end position="102"/>
    </location>
</feature>
<dbReference type="OrthoDB" id="337615at2"/>
<sequence>MKMVKMKKSIFIATMVSVSLMSGAVAVVASNGMEKISAFLNHKVQFKVDGNEWTPKSDNGSKLAPVVYKGTTYLPARAVAEAVDAEVKWNGATQTITINTGKGSTGGTSTKPTEKPDKPVEVPQANGIIKLGDKEETTKKMREQAVTLIKLYGEALETGSTKKYDEYITKITADKYPNSPIRDGHQHYKDKFKKKVDEVIAANSKEKIAEYAKAMKAVTLDQVEDYHISDKNEYSQSFSFKYFPKGWTAFSSTYVYFEFGATKYKGTDYELFAAYIN</sequence>
<reference evidence="4 5" key="1">
    <citation type="submission" date="2019-07" db="EMBL/GenBank/DDBJ databases">
        <authorList>
            <person name="Kim J."/>
        </authorList>
    </citation>
    <scope>NUCLEOTIDE SEQUENCE [LARGE SCALE GENOMIC DNA]</scope>
    <source>
        <strain evidence="4 5">N4</strain>
    </source>
</reference>
<accession>A0A559IXX7</accession>
<evidence type="ECO:0000313" key="4">
    <source>
        <dbReference type="EMBL" id="TVX92492.1"/>
    </source>
</evidence>
<name>A0A559IXX7_9BACL</name>
<evidence type="ECO:0000259" key="3">
    <source>
        <dbReference type="Pfam" id="PF07833"/>
    </source>
</evidence>
<evidence type="ECO:0000256" key="1">
    <source>
        <dbReference type="SAM" id="MobiDB-lite"/>
    </source>
</evidence>
<feature type="signal peptide" evidence="2">
    <location>
        <begin position="1"/>
        <end position="26"/>
    </location>
</feature>
<dbReference type="Pfam" id="PF07833">
    <property type="entry name" value="Cu_amine_oxidN1"/>
    <property type="match status" value="1"/>
</dbReference>
<proteinExistence type="predicted"/>